<dbReference type="SUPFAM" id="SSF51556">
    <property type="entry name" value="Metallo-dependent hydrolases"/>
    <property type="match status" value="1"/>
</dbReference>
<dbReference type="PANTHER" id="PTHR43668:SF2">
    <property type="entry name" value="ALLANTOINASE"/>
    <property type="match status" value="1"/>
</dbReference>
<comment type="caution">
    <text evidence="2">The sequence shown here is derived from an EMBL/GenBank/DDBJ whole genome shotgun (WGS) entry which is preliminary data.</text>
</comment>
<keyword evidence="3" id="KW-1185">Reference proteome</keyword>
<evidence type="ECO:0000313" key="3">
    <source>
        <dbReference type="Proteomes" id="UP001046870"/>
    </source>
</evidence>
<dbReference type="InterPro" id="IPR011059">
    <property type="entry name" value="Metal-dep_hydrolase_composite"/>
</dbReference>
<dbReference type="SUPFAM" id="SSF51338">
    <property type="entry name" value="Composite domain of metallo-dependent hydrolases"/>
    <property type="match status" value="1"/>
</dbReference>
<dbReference type="Proteomes" id="UP001046870">
    <property type="component" value="Chromosome 2"/>
</dbReference>
<dbReference type="InterPro" id="IPR050138">
    <property type="entry name" value="DHOase/Allantoinase_Hydrolase"/>
</dbReference>
<dbReference type="EMBL" id="JAFDVH010000002">
    <property type="protein sequence ID" value="KAG7488356.1"/>
    <property type="molecule type" value="Genomic_DNA"/>
</dbReference>
<dbReference type="OrthoDB" id="1924787at2759"/>
<dbReference type="AlphaFoldDB" id="A0A9D3QHH1"/>
<dbReference type="GO" id="GO:0005737">
    <property type="term" value="C:cytoplasm"/>
    <property type="evidence" value="ECO:0007669"/>
    <property type="project" value="TreeGrafter"/>
</dbReference>
<sequence>MEPGSTISAISSQRVLCGNDIRPALILIREGKIHKILPDAGLNTDAACEVLDVGNKVVMPGIVDCHVHVNEPGRTSWEGYWTATRAAAAGGVTTIVDMPL</sequence>
<gene>
    <name evidence="2" type="ORF">MATL_G00031890</name>
</gene>
<dbReference type="Pfam" id="PF01979">
    <property type="entry name" value="Amidohydro_1"/>
    <property type="match status" value="1"/>
</dbReference>
<proteinExistence type="predicted"/>
<dbReference type="GO" id="GO:0006145">
    <property type="term" value="P:purine nucleobase catabolic process"/>
    <property type="evidence" value="ECO:0007669"/>
    <property type="project" value="TreeGrafter"/>
</dbReference>
<dbReference type="InterPro" id="IPR006680">
    <property type="entry name" value="Amidohydro-rel"/>
</dbReference>
<feature type="domain" description="Amidohydrolase-related" evidence="1">
    <location>
        <begin position="57"/>
        <end position="99"/>
    </location>
</feature>
<dbReference type="GO" id="GO:0004038">
    <property type="term" value="F:allantoinase activity"/>
    <property type="evidence" value="ECO:0007669"/>
    <property type="project" value="TreeGrafter"/>
</dbReference>
<organism evidence="2 3">
    <name type="scientific">Megalops atlanticus</name>
    <name type="common">Tarpon</name>
    <name type="synonym">Clupea gigantea</name>
    <dbReference type="NCBI Taxonomy" id="7932"/>
    <lineage>
        <taxon>Eukaryota</taxon>
        <taxon>Metazoa</taxon>
        <taxon>Chordata</taxon>
        <taxon>Craniata</taxon>
        <taxon>Vertebrata</taxon>
        <taxon>Euteleostomi</taxon>
        <taxon>Actinopterygii</taxon>
        <taxon>Neopterygii</taxon>
        <taxon>Teleostei</taxon>
        <taxon>Elopiformes</taxon>
        <taxon>Megalopidae</taxon>
        <taxon>Megalops</taxon>
    </lineage>
</organism>
<dbReference type="Gene3D" id="3.20.20.140">
    <property type="entry name" value="Metal-dependent hydrolases"/>
    <property type="match status" value="1"/>
</dbReference>
<name>A0A9D3QHH1_MEGAT</name>
<dbReference type="PANTHER" id="PTHR43668">
    <property type="entry name" value="ALLANTOINASE"/>
    <property type="match status" value="1"/>
</dbReference>
<reference evidence="2" key="1">
    <citation type="submission" date="2021-01" db="EMBL/GenBank/DDBJ databases">
        <authorList>
            <person name="Zahm M."/>
            <person name="Roques C."/>
            <person name="Cabau C."/>
            <person name="Klopp C."/>
            <person name="Donnadieu C."/>
            <person name="Jouanno E."/>
            <person name="Lampietro C."/>
            <person name="Louis A."/>
            <person name="Herpin A."/>
            <person name="Echchiki A."/>
            <person name="Berthelot C."/>
            <person name="Parey E."/>
            <person name="Roest-Crollius H."/>
            <person name="Braasch I."/>
            <person name="Postlethwait J."/>
            <person name="Bobe J."/>
            <person name="Montfort J."/>
            <person name="Bouchez O."/>
            <person name="Begum T."/>
            <person name="Mejri S."/>
            <person name="Adams A."/>
            <person name="Chen W.-J."/>
            <person name="Guiguen Y."/>
        </authorList>
    </citation>
    <scope>NUCLEOTIDE SEQUENCE</scope>
    <source>
        <strain evidence="2">YG-15Mar2019-1</strain>
        <tissue evidence="2">Brain</tissue>
    </source>
</reference>
<evidence type="ECO:0000313" key="2">
    <source>
        <dbReference type="EMBL" id="KAG7488356.1"/>
    </source>
</evidence>
<accession>A0A9D3QHH1</accession>
<evidence type="ECO:0000259" key="1">
    <source>
        <dbReference type="Pfam" id="PF01979"/>
    </source>
</evidence>
<protein>
    <recommendedName>
        <fullName evidence="1">Amidohydrolase-related domain-containing protein</fullName>
    </recommendedName>
</protein>
<dbReference type="InterPro" id="IPR032466">
    <property type="entry name" value="Metal_Hydrolase"/>
</dbReference>